<dbReference type="Proteomes" id="UP000326759">
    <property type="component" value="Unassembled WGS sequence"/>
</dbReference>
<feature type="region of interest" description="Disordered" evidence="12">
    <location>
        <begin position="108"/>
        <end position="263"/>
    </location>
</feature>
<feature type="compositionally biased region" description="Basic and acidic residues" evidence="12">
    <location>
        <begin position="164"/>
        <end position="175"/>
    </location>
</feature>
<evidence type="ECO:0000256" key="8">
    <source>
        <dbReference type="ARBA" id="ARBA00022917"/>
    </source>
</evidence>
<dbReference type="CDD" id="cd12401">
    <property type="entry name" value="RRM_eIF4H"/>
    <property type="match status" value="1"/>
</dbReference>
<comment type="subcellular location">
    <subcellularLocation>
        <location evidence="1">Cytoplasm</location>
        <location evidence="1">Perinuclear region</location>
    </subcellularLocation>
</comment>
<dbReference type="GO" id="GO:0048471">
    <property type="term" value="C:perinuclear region of cytoplasm"/>
    <property type="evidence" value="ECO:0007669"/>
    <property type="project" value="UniProtKB-SubCell"/>
</dbReference>
<proteinExistence type="predicted"/>
<dbReference type="InterPro" id="IPR012677">
    <property type="entry name" value="Nucleotide-bd_a/b_plait_sf"/>
</dbReference>
<keyword evidence="5 14" id="KW-0396">Initiation factor</keyword>
<keyword evidence="15" id="KW-1185">Reference proteome</keyword>
<dbReference type="InterPro" id="IPR000504">
    <property type="entry name" value="RRM_dom"/>
</dbReference>
<keyword evidence="7 11" id="KW-0694">RNA-binding</keyword>
<organism evidence="14 15">
    <name type="scientific">Armadillidium nasatum</name>
    <dbReference type="NCBI Taxonomy" id="96803"/>
    <lineage>
        <taxon>Eukaryota</taxon>
        <taxon>Metazoa</taxon>
        <taxon>Ecdysozoa</taxon>
        <taxon>Arthropoda</taxon>
        <taxon>Crustacea</taxon>
        <taxon>Multicrustacea</taxon>
        <taxon>Malacostraca</taxon>
        <taxon>Eumalacostraca</taxon>
        <taxon>Peracarida</taxon>
        <taxon>Isopoda</taxon>
        <taxon>Oniscidea</taxon>
        <taxon>Crinocheta</taxon>
        <taxon>Armadillidiidae</taxon>
        <taxon>Armadillidium</taxon>
    </lineage>
</organism>
<reference evidence="14 15" key="1">
    <citation type="journal article" date="2019" name="PLoS Biol.">
        <title>Sex chromosomes control vertical transmission of feminizing Wolbachia symbionts in an isopod.</title>
        <authorList>
            <person name="Becking T."/>
            <person name="Chebbi M.A."/>
            <person name="Giraud I."/>
            <person name="Moumen B."/>
            <person name="Laverre T."/>
            <person name="Caubet Y."/>
            <person name="Peccoud J."/>
            <person name="Gilbert C."/>
            <person name="Cordaux R."/>
        </authorList>
    </citation>
    <scope>NUCLEOTIDE SEQUENCE [LARGE SCALE GENOMIC DNA]</scope>
    <source>
        <strain evidence="14">ANa2</strain>
        <tissue evidence="14">Whole body excluding digestive tract and cuticle</tissue>
    </source>
</reference>
<dbReference type="InterPro" id="IPR035979">
    <property type="entry name" value="RBD_domain_sf"/>
</dbReference>
<feature type="compositionally biased region" description="Basic and acidic residues" evidence="12">
    <location>
        <begin position="144"/>
        <end position="153"/>
    </location>
</feature>
<dbReference type="AlphaFoldDB" id="A0A5N5T4M0"/>
<accession>A0A5N5T4M0</accession>
<feature type="domain" description="RRM" evidence="13">
    <location>
        <begin position="31"/>
        <end position="107"/>
    </location>
</feature>
<dbReference type="Gene3D" id="3.30.70.330">
    <property type="match status" value="1"/>
</dbReference>
<evidence type="ECO:0000256" key="5">
    <source>
        <dbReference type="ARBA" id="ARBA00022540"/>
    </source>
</evidence>
<dbReference type="PANTHER" id="PTHR23236">
    <property type="entry name" value="EUKARYOTIC TRANSLATION INITIATION FACTOR 4B/4H"/>
    <property type="match status" value="1"/>
</dbReference>
<feature type="compositionally biased region" description="Gly residues" evidence="12">
    <location>
        <begin position="181"/>
        <end position="196"/>
    </location>
</feature>
<sequence>MAIKNNYRGRYNDSRNYDNKSAKPLPTEPPYTAFVGNLPLGVVQGDIDTMFRDLRVKSVRLVHDTETGKFKGFCYVEFDDQKSLQEALSYNQALFGDKVLRVDIAESRRGDKGGGFDRNRGRGRGGTSRGGRDDPRGGSGDDFGNFRRNDNRGGRFGGGGGGRFGERGGFDDKGYGSRGNSRGGSGWGGGGGGNGAGAAAAATPANPGGGGYMKRDRRDSDKSRNSEEFREPDAGKRSIESTKIKTSSKVSEEPSKPTCRHFR</sequence>
<dbReference type="GO" id="GO:0003743">
    <property type="term" value="F:translation initiation factor activity"/>
    <property type="evidence" value="ECO:0007669"/>
    <property type="project" value="UniProtKB-KW"/>
</dbReference>
<evidence type="ECO:0000256" key="3">
    <source>
        <dbReference type="ARBA" id="ARBA00022481"/>
    </source>
</evidence>
<keyword evidence="3" id="KW-0488">Methylation</keyword>
<dbReference type="SMART" id="SM00360">
    <property type="entry name" value="RRM"/>
    <property type="match status" value="1"/>
</dbReference>
<feature type="compositionally biased region" description="Basic and acidic residues" evidence="12">
    <location>
        <begin position="213"/>
        <end position="243"/>
    </location>
</feature>
<name>A0A5N5T4M0_9CRUS</name>
<keyword evidence="8" id="KW-0648">Protein biosynthesis</keyword>
<evidence type="ECO:0000256" key="2">
    <source>
        <dbReference type="ARBA" id="ARBA00013856"/>
    </source>
</evidence>
<dbReference type="Pfam" id="PF00076">
    <property type="entry name" value="RRM_1"/>
    <property type="match status" value="1"/>
</dbReference>
<dbReference type="OrthoDB" id="48651at2759"/>
<gene>
    <name evidence="14" type="primary">EIF4H</name>
    <name evidence="14" type="ORF">Anas_13577</name>
</gene>
<evidence type="ECO:0000256" key="9">
    <source>
        <dbReference type="ARBA" id="ARBA00022990"/>
    </source>
</evidence>
<comment type="function">
    <text evidence="10">Stimulates the RNA helicase activity of EIF4A in the translation initiation complex. Binds weakly mRNA.</text>
</comment>
<evidence type="ECO:0000313" key="15">
    <source>
        <dbReference type="Proteomes" id="UP000326759"/>
    </source>
</evidence>
<dbReference type="GO" id="GO:0003723">
    <property type="term" value="F:RNA binding"/>
    <property type="evidence" value="ECO:0007669"/>
    <property type="project" value="UniProtKB-UniRule"/>
</dbReference>
<dbReference type="InterPro" id="IPR034229">
    <property type="entry name" value="eIF4H_RRM"/>
</dbReference>
<evidence type="ECO:0000256" key="4">
    <source>
        <dbReference type="ARBA" id="ARBA00022490"/>
    </source>
</evidence>
<feature type="compositionally biased region" description="Gly residues" evidence="12">
    <location>
        <begin position="154"/>
        <end position="163"/>
    </location>
</feature>
<keyword evidence="9" id="KW-0007">Acetylation</keyword>
<dbReference type="FunFam" id="3.30.70.330:FF:000115">
    <property type="entry name" value="eukaryotic translation initiation factor 4H"/>
    <property type="match status" value="1"/>
</dbReference>
<keyword evidence="4" id="KW-0963">Cytoplasm</keyword>
<evidence type="ECO:0000256" key="10">
    <source>
        <dbReference type="ARBA" id="ARBA00025462"/>
    </source>
</evidence>
<evidence type="ECO:0000259" key="13">
    <source>
        <dbReference type="PROSITE" id="PS50102"/>
    </source>
</evidence>
<comment type="caution">
    <text evidence="14">The sequence shown here is derived from an EMBL/GenBank/DDBJ whole genome shotgun (WGS) entry which is preliminary data.</text>
</comment>
<evidence type="ECO:0000256" key="11">
    <source>
        <dbReference type="PROSITE-ProRule" id="PRU00176"/>
    </source>
</evidence>
<evidence type="ECO:0000256" key="12">
    <source>
        <dbReference type="SAM" id="MobiDB-lite"/>
    </source>
</evidence>
<feature type="compositionally biased region" description="Low complexity" evidence="12">
    <location>
        <begin position="197"/>
        <end position="206"/>
    </location>
</feature>
<dbReference type="SUPFAM" id="SSF54928">
    <property type="entry name" value="RNA-binding domain, RBD"/>
    <property type="match status" value="1"/>
</dbReference>
<keyword evidence="6" id="KW-0597">Phosphoprotein</keyword>
<evidence type="ECO:0000256" key="1">
    <source>
        <dbReference type="ARBA" id="ARBA00004556"/>
    </source>
</evidence>
<evidence type="ECO:0000256" key="6">
    <source>
        <dbReference type="ARBA" id="ARBA00022553"/>
    </source>
</evidence>
<dbReference type="EMBL" id="SEYY01016069">
    <property type="protein sequence ID" value="KAB7499920.1"/>
    <property type="molecule type" value="Genomic_DNA"/>
</dbReference>
<dbReference type="PANTHER" id="PTHR23236:SF11">
    <property type="entry name" value="EUKARYOTIC TRANSLATION INITIATION FACTOR 4H"/>
    <property type="match status" value="1"/>
</dbReference>
<evidence type="ECO:0000313" key="14">
    <source>
        <dbReference type="EMBL" id="KAB7499920.1"/>
    </source>
</evidence>
<evidence type="ECO:0000256" key="7">
    <source>
        <dbReference type="ARBA" id="ARBA00022884"/>
    </source>
</evidence>
<protein>
    <recommendedName>
        <fullName evidence="2">Eukaryotic translation initiation factor 4H</fullName>
    </recommendedName>
</protein>
<dbReference type="PROSITE" id="PS50102">
    <property type="entry name" value="RRM"/>
    <property type="match status" value="1"/>
</dbReference>
<feature type="compositionally biased region" description="Basic and acidic residues" evidence="12">
    <location>
        <begin position="108"/>
        <end position="120"/>
    </location>
</feature>